<evidence type="ECO:0000313" key="5">
    <source>
        <dbReference type="Proteomes" id="UP001304340"/>
    </source>
</evidence>
<protein>
    <submittedName>
        <fullName evidence="4">SAF domain-containing protein</fullName>
    </submittedName>
</protein>
<keyword evidence="2" id="KW-1133">Transmembrane helix</keyword>
<organism evidence="4 5">
    <name type="scientific">Sanguibacter biliveldensis</name>
    <dbReference type="NCBI Taxonomy" id="3030830"/>
    <lineage>
        <taxon>Bacteria</taxon>
        <taxon>Bacillati</taxon>
        <taxon>Actinomycetota</taxon>
        <taxon>Actinomycetes</taxon>
        <taxon>Micrococcales</taxon>
        <taxon>Sanguibacteraceae</taxon>
        <taxon>Sanguibacter</taxon>
    </lineage>
</organism>
<feature type="compositionally biased region" description="Low complexity" evidence="1">
    <location>
        <begin position="49"/>
        <end position="61"/>
    </location>
</feature>
<proteinExistence type="predicted"/>
<dbReference type="InterPro" id="IPR013974">
    <property type="entry name" value="SAF"/>
</dbReference>
<accession>A0AAF0Z658</accession>
<sequence length="284" mass="28854">MRTQSRTPERVSPRGRTAPDPPDHIAGRSRPLTHRTDRTDRSGRRAERAGASSSLATRPGALVPPRVRRRARALLWRHRFVVAALLVGLAAAVVVHRLAPPPEPRQAVVVAASTLPAGTTLGTADLRTVDLPLDVVAEGWHSDGSAVVGRTLALDVHEGTILGASLLVNEAATGPPGTVVAGVRLAEPALVAVLSPGMHVDLLAAAPTLDGAESASAAPATTLATRALVLPQPASAADDGDGILGSAGSTGDAAELVLVAVTPDEASLLANVAGRQAVSAVVVQ</sequence>
<dbReference type="Pfam" id="PF08666">
    <property type="entry name" value="SAF"/>
    <property type="match status" value="1"/>
</dbReference>
<evidence type="ECO:0000259" key="3">
    <source>
        <dbReference type="SMART" id="SM00858"/>
    </source>
</evidence>
<evidence type="ECO:0000256" key="2">
    <source>
        <dbReference type="SAM" id="Phobius"/>
    </source>
</evidence>
<dbReference type="Gene3D" id="3.90.1210.10">
    <property type="entry name" value="Antifreeze-like/N-acetylneuraminic acid synthase C-terminal domain"/>
    <property type="match status" value="1"/>
</dbReference>
<keyword evidence="2" id="KW-0812">Transmembrane</keyword>
<evidence type="ECO:0000313" key="4">
    <source>
        <dbReference type="EMBL" id="WPF81686.1"/>
    </source>
</evidence>
<feature type="transmembrane region" description="Helical" evidence="2">
    <location>
        <begin position="80"/>
        <end position="99"/>
    </location>
</feature>
<dbReference type="CDD" id="cd11614">
    <property type="entry name" value="SAF_CpaB_FlgA_like"/>
    <property type="match status" value="1"/>
</dbReference>
<evidence type="ECO:0000256" key="1">
    <source>
        <dbReference type="SAM" id="MobiDB-lite"/>
    </source>
</evidence>
<feature type="region of interest" description="Disordered" evidence="1">
    <location>
        <begin position="1"/>
        <end position="61"/>
    </location>
</feature>
<reference evidence="5" key="1">
    <citation type="submission" date="2023-11" db="EMBL/GenBank/DDBJ databases">
        <authorList>
            <person name="Helweg L.P."/>
            <person name="Kiel A."/>
            <person name="Hitz F."/>
            <person name="Ruckert-Reed C."/>
            <person name="Busche T."/>
            <person name="Kaltschmidt B."/>
            <person name="Kaltschmidt C."/>
        </authorList>
    </citation>
    <scope>NUCLEOTIDE SEQUENCE [LARGE SCALE GENOMIC DNA]</scope>
    <source>
        <strain evidence="5">4.1</strain>
    </source>
</reference>
<dbReference type="KEGG" id="sbil:SANBI_002997"/>
<keyword evidence="5" id="KW-1185">Reference proteome</keyword>
<gene>
    <name evidence="4" type="ORF">SANBI_002997</name>
</gene>
<feature type="compositionally biased region" description="Basic and acidic residues" evidence="1">
    <location>
        <begin position="34"/>
        <end position="48"/>
    </location>
</feature>
<dbReference type="SMART" id="SM00858">
    <property type="entry name" value="SAF"/>
    <property type="match status" value="1"/>
</dbReference>
<feature type="domain" description="SAF" evidence="3">
    <location>
        <begin position="106"/>
        <end position="168"/>
    </location>
</feature>
<dbReference type="EMBL" id="CP138359">
    <property type="protein sequence ID" value="WPF81686.1"/>
    <property type="molecule type" value="Genomic_DNA"/>
</dbReference>
<keyword evidence="2" id="KW-0472">Membrane</keyword>
<dbReference type="AlphaFoldDB" id="A0AAF0Z658"/>
<dbReference type="RefSeq" id="WP_319156417.1">
    <property type="nucleotide sequence ID" value="NZ_CP138359.1"/>
</dbReference>
<name>A0AAF0Z658_9MICO</name>
<dbReference type="Proteomes" id="UP001304340">
    <property type="component" value="Chromosome"/>
</dbReference>